<dbReference type="Pfam" id="PF04542">
    <property type="entry name" value="Sigma70_r2"/>
    <property type="match status" value="1"/>
</dbReference>
<dbReference type="CDD" id="cd06171">
    <property type="entry name" value="Sigma70_r4"/>
    <property type="match status" value="1"/>
</dbReference>
<dbReference type="GO" id="GO:0006352">
    <property type="term" value="P:DNA-templated transcription initiation"/>
    <property type="evidence" value="ECO:0007669"/>
    <property type="project" value="InterPro"/>
</dbReference>
<dbReference type="Gene3D" id="1.10.601.10">
    <property type="entry name" value="RNA Polymerase Primary Sigma Factor"/>
    <property type="match status" value="1"/>
</dbReference>
<dbReference type="KEGG" id="afj:AFERRID_20600"/>
<dbReference type="InterPro" id="IPR013325">
    <property type="entry name" value="RNA_pol_sigma_r2"/>
</dbReference>
<dbReference type="SUPFAM" id="SSF88946">
    <property type="entry name" value="Sigma2 domain of RNA polymerase sigma factors"/>
    <property type="match status" value="1"/>
</dbReference>
<gene>
    <name evidence="1" type="ORF">AFERRID_20600</name>
</gene>
<dbReference type="AlphaFoldDB" id="A0A2Z6IK29"/>
<organism evidence="1 2">
    <name type="scientific">Acidithiobacillus ferridurans</name>
    <dbReference type="NCBI Taxonomy" id="1232575"/>
    <lineage>
        <taxon>Bacteria</taxon>
        <taxon>Pseudomonadati</taxon>
        <taxon>Pseudomonadota</taxon>
        <taxon>Acidithiobacillia</taxon>
        <taxon>Acidithiobacillales</taxon>
        <taxon>Acidithiobacillaceae</taxon>
        <taxon>Acidithiobacillus</taxon>
    </lineage>
</organism>
<dbReference type="GO" id="GO:0003677">
    <property type="term" value="F:DNA binding"/>
    <property type="evidence" value="ECO:0007669"/>
    <property type="project" value="InterPro"/>
</dbReference>
<dbReference type="PANTHER" id="PTHR30603:SF67">
    <property type="entry name" value="RNA POLYMERASE SIGMA FACTOR RPOS"/>
    <property type="match status" value="1"/>
</dbReference>
<dbReference type="InterPro" id="IPR007630">
    <property type="entry name" value="RNA_pol_sigma70_r4"/>
</dbReference>
<dbReference type="InterPro" id="IPR036388">
    <property type="entry name" value="WH-like_DNA-bd_sf"/>
</dbReference>
<dbReference type="PRINTS" id="PR00046">
    <property type="entry name" value="SIGMA70FCT"/>
</dbReference>
<dbReference type="Pfam" id="PF00140">
    <property type="entry name" value="Sigma70_r1_2"/>
    <property type="match status" value="1"/>
</dbReference>
<sequence>MLTGDTDWDIPDTLEEEITEVGQGEACLRPETPEFDSTADLAWEAGPPDHVDAIRLYLQEIGHNPLLTAEEEVSLGLKIQQGDLAARNRLVECNLRLVVRIARRYQRQHTLPLLDLIEEGNLGLIRAAELFDPARGFRFSTYAAWWIREGIERGIMNQSRVVRLPIHIIKNLSAVLRSSRQIAQTMQGEPRVEEVAQVMGKSVAHVKDCLQQDRHMVSLDAPSRWEGSPSLAQTLVDADQSGLETSLEEQDVQRQIQRALLRLDMRHRTVLIRRFGMDGEEGETLSAISKELGVSHERVRQLQEEALELLRQYAELQ</sequence>
<dbReference type="InterPro" id="IPR000943">
    <property type="entry name" value="RNA_pol_sigma70"/>
</dbReference>
<dbReference type="Gene3D" id="1.10.10.10">
    <property type="entry name" value="Winged helix-like DNA-binding domain superfamily/Winged helix DNA-binding domain"/>
    <property type="match status" value="2"/>
</dbReference>
<dbReference type="InterPro" id="IPR014284">
    <property type="entry name" value="RNA_pol_sigma-70_dom"/>
</dbReference>
<accession>A0A2Z6IK29</accession>
<dbReference type="InterPro" id="IPR009042">
    <property type="entry name" value="RNA_pol_sigma70_r1_2"/>
</dbReference>
<dbReference type="Pfam" id="PF04539">
    <property type="entry name" value="Sigma70_r3"/>
    <property type="match status" value="1"/>
</dbReference>
<dbReference type="PANTHER" id="PTHR30603">
    <property type="entry name" value="RNA POLYMERASE SIGMA FACTOR RPO"/>
    <property type="match status" value="1"/>
</dbReference>
<evidence type="ECO:0000313" key="1">
    <source>
        <dbReference type="EMBL" id="BBF65842.1"/>
    </source>
</evidence>
<dbReference type="GO" id="GO:0016987">
    <property type="term" value="F:sigma factor activity"/>
    <property type="evidence" value="ECO:0007669"/>
    <property type="project" value="InterPro"/>
</dbReference>
<dbReference type="EMBL" id="AP018795">
    <property type="protein sequence ID" value="BBF65842.1"/>
    <property type="molecule type" value="Genomic_DNA"/>
</dbReference>
<dbReference type="InterPro" id="IPR007624">
    <property type="entry name" value="RNA_pol_sigma70_r3"/>
</dbReference>
<keyword evidence="2" id="KW-1185">Reference proteome</keyword>
<dbReference type="SUPFAM" id="SSF88659">
    <property type="entry name" value="Sigma3 and sigma4 domains of RNA polymerase sigma factors"/>
    <property type="match status" value="2"/>
</dbReference>
<dbReference type="InterPro" id="IPR050239">
    <property type="entry name" value="Sigma-70_RNA_pol_init_factors"/>
</dbReference>
<proteinExistence type="predicted"/>
<dbReference type="PROSITE" id="PS00715">
    <property type="entry name" value="SIGMA70_1"/>
    <property type="match status" value="1"/>
</dbReference>
<protein>
    <submittedName>
        <fullName evidence="1">RNA polymerase sigma factor RpoS</fullName>
    </submittedName>
</protein>
<evidence type="ECO:0000313" key="2">
    <source>
        <dbReference type="Proteomes" id="UP000280188"/>
    </source>
</evidence>
<dbReference type="Proteomes" id="UP000280188">
    <property type="component" value="Chromosome"/>
</dbReference>
<dbReference type="NCBIfam" id="TIGR02937">
    <property type="entry name" value="sigma70-ECF"/>
    <property type="match status" value="1"/>
</dbReference>
<dbReference type="InterPro" id="IPR007627">
    <property type="entry name" value="RNA_pol_sigma70_r2"/>
</dbReference>
<dbReference type="RefSeq" id="WP_126605153.1">
    <property type="nucleotide sequence ID" value="NZ_AP018795.1"/>
</dbReference>
<name>A0A2Z6IK29_ACIFI</name>
<dbReference type="InterPro" id="IPR013324">
    <property type="entry name" value="RNA_pol_sigma_r3/r4-like"/>
</dbReference>
<dbReference type="Pfam" id="PF04545">
    <property type="entry name" value="Sigma70_r4"/>
    <property type="match status" value="1"/>
</dbReference>
<reference evidence="1 2" key="1">
    <citation type="journal article" date="2018" name="Microbiol. Resour. Announc.">
        <title>Complete Genome Sequence of Acidithiobacillus ferridurans JCM 18981.</title>
        <authorList>
            <person name="Miyauchi T."/>
            <person name="Kouzuma A."/>
            <person name="Abe T."/>
            <person name="Watanabe K."/>
        </authorList>
    </citation>
    <scope>NUCLEOTIDE SEQUENCE [LARGE SCALE GENOMIC DNA]</scope>
    <source>
        <strain evidence="2">ATCC 33020 / DSM 29468 / JCM 18981 / 11Fe</strain>
    </source>
</reference>